<keyword evidence="6 7" id="KW-0539">Nucleus</keyword>
<keyword evidence="3" id="KW-0217">Developmental protein</keyword>
<dbReference type="CDD" id="cd00086">
    <property type="entry name" value="homeodomain"/>
    <property type="match status" value="1"/>
</dbReference>
<comment type="similarity">
    <text evidence="2">Belongs to the paired homeobox family.</text>
</comment>
<evidence type="ECO:0000313" key="12">
    <source>
        <dbReference type="Proteomes" id="UP000827986"/>
    </source>
</evidence>
<dbReference type="GO" id="GO:0005634">
    <property type="term" value="C:nucleus"/>
    <property type="evidence" value="ECO:0007669"/>
    <property type="project" value="UniProtKB-SubCell"/>
</dbReference>
<protein>
    <recommendedName>
        <fullName evidence="10">Homeobox domain-containing protein</fullName>
    </recommendedName>
</protein>
<evidence type="ECO:0000256" key="7">
    <source>
        <dbReference type="PROSITE-ProRule" id="PRU00108"/>
    </source>
</evidence>
<reference evidence="11" key="1">
    <citation type="submission" date="2021-09" db="EMBL/GenBank/DDBJ databases">
        <title>The genome of Mauremys mutica provides insights into the evolution of semi-aquatic lifestyle.</title>
        <authorList>
            <person name="Gong S."/>
            <person name="Gao Y."/>
        </authorList>
    </citation>
    <scope>NUCLEOTIDE SEQUENCE</scope>
    <source>
        <strain evidence="11">MM-2020</strain>
        <tissue evidence="11">Muscle</tissue>
    </source>
</reference>
<feature type="domain" description="Homeobox" evidence="10">
    <location>
        <begin position="49"/>
        <end position="109"/>
    </location>
</feature>
<dbReference type="InterPro" id="IPR051306">
    <property type="entry name" value="Homeobox_regulator"/>
</dbReference>
<evidence type="ECO:0000256" key="5">
    <source>
        <dbReference type="ARBA" id="ARBA00023155"/>
    </source>
</evidence>
<evidence type="ECO:0000256" key="8">
    <source>
        <dbReference type="RuleBase" id="RU000682"/>
    </source>
</evidence>
<comment type="caution">
    <text evidence="11">The sequence shown here is derived from an EMBL/GenBank/DDBJ whole genome shotgun (WGS) entry which is preliminary data.</text>
</comment>
<evidence type="ECO:0000256" key="6">
    <source>
        <dbReference type="ARBA" id="ARBA00023242"/>
    </source>
</evidence>
<evidence type="ECO:0000313" key="11">
    <source>
        <dbReference type="EMBL" id="KAH1167710.1"/>
    </source>
</evidence>
<gene>
    <name evidence="11" type="ORF">KIL84_003193</name>
</gene>
<organism evidence="11 12">
    <name type="scientific">Mauremys mutica</name>
    <name type="common">yellowpond turtle</name>
    <dbReference type="NCBI Taxonomy" id="74926"/>
    <lineage>
        <taxon>Eukaryota</taxon>
        <taxon>Metazoa</taxon>
        <taxon>Chordata</taxon>
        <taxon>Craniata</taxon>
        <taxon>Vertebrata</taxon>
        <taxon>Euteleostomi</taxon>
        <taxon>Archelosauria</taxon>
        <taxon>Testudinata</taxon>
        <taxon>Testudines</taxon>
        <taxon>Cryptodira</taxon>
        <taxon>Durocryptodira</taxon>
        <taxon>Testudinoidea</taxon>
        <taxon>Geoemydidae</taxon>
        <taxon>Geoemydinae</taxon>
        <taxon>Mauremys</taxon>
    </lineage>
</organism>
<dbReference type="Gene3D" id="1.10.10.60">
    <property type="entry name" value="Homeodomain-like"/>
    <property type="match status" value="1"/>
</dbReference>
<evidence type="ECO:0000256" key="2">
    <source>
        <dbReference type="ARBA" id="ARBA00005733"/>
    </source>
</evidence>
<name>A0A9D3WVN0_9SAUR</name>
<evidence type="ECO:0000256" key="4">
    <source>
        <dbReference type="ARBA" id="ARBA00023125"/>
    </source>
</evidence>
<evidence type="ECO:0000256" key="3">
    <source>
        <dbReference type="ARBA" id="ARBA00022473"/>
    </source>
</evidence>
<comment type="subcellular location">
    <subcellularLocation>
        <location evidence="1 7 8">Nucleus</location>
    </subcellularLocation>
</comment>
<evidence type="ECO:0000256" key="1">
    <source>
        <dbReference type="ARBA" id="ARBA00004123"/>
    </source>
</evidence>
<sequence length="428" mass="48503">MGRVWLVGKVWEIIAVFHQSEPYLKCMYLSFEWKEQVTQCPVISNTPKEGGRRKRTTFSKAQLDLLVKTFEKDPYPGITVRERLSSLTEIPESRIQVWFQNRRARQLNQKKTEAPTFPKLDYGNKKLTHFSVNLPDRPRITQSLASGQSQLNLQPCLPGGNQNIPSQPMQYSEQQLPMLDGHFKSLDSTFRTGTQIQIPSTHLNSAYVSRENQYSLGAMGSPSQIQHPMQPLQQHPYYQRSFPENYYSDTNLFQATSPLKLGGQQCGQGPQYQAVKENIYRMPVTINYLNSSQGVINEECSYVKASTSHFSKSPVLGPDGDSQVKMEPAQAQCNIDSPVSSSITLLPSTFSNCQVTSQRMLTPLVPLFGQQLKEMIDEFDPRWSYMRNEVMGTGLDLLFESEQNVEQSSRSYPFTSGDQSSSCHLGHT</sequence>
<dbReference type="Pfam" id="PF00046">
    <property type="entry name" value="Homeodomain"/>
    <property type="match status" value="1"/>
</dbReference>
<dbReference type="InterPro" id="IPR009057">
    <property type="entry name" value="Homeodomain-like_sf"/>
</dbReference>
<dbReference type="PANTHER" id="PTHR46123:SF4">
    <property type="entry name" value="MIX-TYPE HOMEOBOX GENE 1-RELATED"/>
    <property type="match status" value="1"/>
</dbReference>
<evidence type="ECO:0000256" key="9">
    <source>
        <dbReference type="SAM" id="MobiDB-lite"/>
    </source>
</evidence>
<keyword evidence="4 7" id="KW-0238">DNA-binding</keyword>
<dbReference type="SUPFAM" id="SSF46689">
    <property type="entry name" value="Homeodomain-like"/>
    <property type="match status" value="1"/>
</dbReference>
<dbReference type="InterPro" id="IPR001356">
    <property type="entry name" value="HD"/>
</dbReference>
<proteinExistence type="inferred from homology"/>
<dbReference type="PROSITE" id="PS50071">
    <property type="entry name" value="HOMEOBOX_2"/>
    <property type="match status" value="1"/>
</dbReference>
<dbReference type="PANTHER" id="PTHR46123">
    <property type="entry name" value="MIX-TYPE HOMEOBOX GENE 1-RELATED"/>
    <property type="match status" value="1"/>
</dbReference>
<keyword evidence="5 7" id="KW-0371">Homeobox</keyword>
<dbReference type="GO" id="GO:0000981">
    <property type="term" value="F:DNA-binding transcription factor activity, RNA polymerase II-specific"/>
    <property type="evidence" value="ECO:0007669"/>
    <property type="project" value="TreeGrafter"/>
</dbReference>
<dbReference type="Proteomes" id="UP000827986">
    <property type="component" value="Unassembled WGS sequence"/>
</dbReference>
<dbReference type="AlphaFoldDB" id="A0A9D3WVN0"/>
<dbReference type="EMBL" id="JAHDVG010000486">
    <property type="protein sequence ID" value="KAH1167710.1"/>
    <property type="molecule type" value="Genomic_DNA"/>
</dbReference>
<keyword evidence="12" id="KW-1185">Reference proteome</keyword>
<feature type="DNA-binding region" description="Homeobox" evidence="7">
    <location>
        <begin position="51"/>
        <end position="110"/>
    </location>
</feature>
<dbReference type="FunFam" id="1.10.10.60:FF:000312">
    <property type="entry name" value="Mix-type homeobox gene 1"/>
    <property type="match status" value="1"/>
</dbReference>
<accession>A0A9D3WVN0</accession>
<feature type="region of interest" description="Disordered" evidence="9">
    <location>
        <begin position="409"/>
        <end position="428"/>
    </location>
</feature>
<evidence type="ECO:0000259" key="10">
    <source>
        <dbReference type="PROSITE" id="PS50071"/>
    </source>
</evidence>
<dbReference type="GO" id="GO:0000977">
    <property type="term" value="F:RNA polymerase II transcription regulatory region sequence-specific DNA binding"/>
    <property type="evidence" value="ECO:0007669"/>
    <property type="project" value="TreeGrafter"/>
</dbReference>
<dbReference type="SMART" id="SM00389">
    <property type="entry name" value="HOX"/>
    <property type="match status" value="1"/>
</dbReference>